<evidence type="ECO:0000259" key="2">
    <source>
        <dbReference type="PROSITE" id="PS51819"/>
    </source>
</evidence>
<protein>
    <submittedName>
        <fullName evidence="3">VOC family protein</fullName>
    </submittedName>
</protein>
<proteinExistence type="predicted"/>
<dbReference type="Pfam" id="PF00903">
    <property type="entry name" value="Glyoxalase"/>
    <property type="match status" value="1"/>
</dbReference>
<dbReference type="GO" id="GO:0046872">
    <property type="term" value="F:metal ion binding"/>
    <property type="evidence" value="ECO:0007669"/>
    <property type="project" value="UniProtKB-KW"/>
</dbReference>
<dbReference type="KEGG" id="kcm:ABWK59_18030"/>
<dbReference type="InterPro" id="IPR004360">
    <property type="entry name" value="Glyas_Fos-R_dOase_dom"/>
</dbReference>
<dbReference type="CDD" id="cd06587">
    <property type="entry name" value="VOC"/>
    <property type="match status" value="1"/>
</dbReference>
<organism evidence="3">
    <name type="scientific">Kitasatospora camelliae</name>
    <dbReference type="NCBI Taxonomy" id="3156397"/>
    <lineage>
        <taxon>Bacteria</taxon>
        <taxon>Bacillati</taxon>
        <taxon>Actinomycetota</taxon>
        <taxon>Actinomycetes</taxon>
        <taxon>Kitasatosporales</taxon>
        <taxon>Streptomycetaceae</taxon>
        <taxon>Kitasatospora</taxon>
    </lineage>
</organism>
<feature type="domain" description="VOC" evidence="2">
    <location>
        <begin position="5"/>
        <end position="128"/>
    </location>
</feature>
<gene>
    <name evidence="3" type="ORF">ABWK59_18030</name>
</gene>
<name>A0AAU8JY09_9ACTN</name>
<dbReference type="InterPro" id="IPR051332">
    <property type="entry name" value="Fosfomycin_Res_Enzymes"/>
</dbReference>
<dbReference type="EMBL" id="CP159872">
    <property type="protein sequence ID" value="XCM80674.1"/>
    <property type="molecule type" value="Genomic_DNA"/>
</dbReference>
<keyword evidence="1" id="KW-0479">Metal-binding</keyword>
<dbReference type="GO" id="GO:0004462">
    <property type="term" value="F:lactoylglutathione lyase activity"/>
    <property type="evidence" value="ECO:0007669"/>
    <property type="project" value="InterPro"/>
</dbReference>
<dbReference type="PANTHER" id="PTHR36113">
    <property type="entry name" value="LYASE, PUTATIVE-RELATED-RELATED"/>
    <property type="match status" value="1"/>
</dbReference>
<dbReference type="AlphaFoldDB" id="A0AAU8JY09"/>
<accession>A0AAU8JY09</accession>
<dbReference type="RefSeq" id="WP_354641608.1">
    <property type="nucleotide sequence ID" value="NZ_CP159872.1"/>
</dbReference>
<dbReference type="InterPro" id="IPR037523">
    <property type="entry name" value="VOC_core"/>
</dbReference>
<evidence type="ECO:0000313" key="3">
    <source>
        <dbReference type="EMBL" id="XCM80674.1"/>
    </source>
</evidence>
<sequence>MKSLQTGHIGLNVTDLPRSVAFYRRVLGLETVTESTTPSPFALLGRDGRLVVTLWQQSTGTHDTTRPGLHHLSFQVDTLEEVHEAERVLKELGAGFRYDGVVPHREGGTSGGIFFHDPDGTRLEIFTPEGVDATGAAAPSTEAPTCGFF</sequence>
<dbReference type="PROSITE" id="PS00934">
    <property type="entry name" value="GLYOXALASE_I_1"/>
    <property type="match status" value="1"/>
</dbReference>
<dbReference type="PROSITE" id="PS51819">
    <property type="entry name" value="VOC"/>
    <property type="match status" value="1"/>
</dbReference>
<dbReference type="SUPFAM" id="SSF54593">
    <property type="entry name" value="Glyoxalase/Bleomycin resistance protein/Dihydroxybiphenyl dioxygenase"/>
    <property type="match status" value="1"/>
</dbReference>
<reference evidence="3" key="1">
    <citation type="submission" date="2024-06" db="EMBL/GenBank/DDBJ databases">
        <title>The genome sequences of Kitasatospora sp. strain HUAS MG31.</title>
        <authorList>
            <person name="Mo P."/>
        </authorList>
    </citation>
    <scope>NUCLEOTIDE SEQUENCE</scope>
    <source>
        <strain evidence="3">HUAS MG31</strain>
    </source>
</reference>
<dbReference type="InterPro" id="IPR018146">
    <property type="entry name" value="Glyoxalase_1_CS"/>
</dbReference>
<dbReference type="Gene3D" id="3.10.180.10">
    <property type="entry name" value="2,3-Dihydroxybiphenyl 1,2-Dioxygenase, domain 1"/>
    <property type="match status" value="1"/>
</dbReference>
<evidence type="ECO:0000256" key="1">
    <source>
        <dbReference type="ARBA" id="ARBA00022723"/>
    </source>
</evidence>
<dbReference type="InterPro" id="IPR029068">
    <property type="entry name" value="Glyas_Bleomycin-R_OHBP_Dase"/>
</dbReference>
<dbReference type="PANTHER" id="PTHR36113:SF1">
    <property type="entry name" value="GLYOXALASE_BLEOMYCIN RESISTANCE PROTEIN_DIOXYGENASE"/>
    <property type="match status" value="1"/>
</dbReference>